<evidence type="ECO:0000313" key="3">
    <source>
        <dbReference type="Proteomes" id="UP000193780"/>
    </source>
</evidence>
<feature type="chain" id="PRO_5038726907" description="Lipoprotein" evidence="1">
    <location>
        <begin position="24"/>
        <end position="174"/>
    </location>
</feature>
<reference evidence="2 3" key="1">
    <citation type="journal article" date="2016" name="Eur. J. Clin. Microbiol. Infect. Dis.">
        <title>Whole genome sequencing as a tool for phylogenetic analysis of clinical strains of Mitis group streptococci.</title>
        <authorList>
            <person name="Rasmussen L.H."/>
            <person name="Dargis R."/>
            <person name="Hojholt K."/>
            <person name="Christensen J.J."/>
            <person name="Skovgaard O."/>
            <person name="Justesen U.S."/>
            <person name="Rosenvinge F.S."/>
            <person name="Moser C."/>
            <person name="Lukjancenko O."/>
            <person name="Rasmussen S."/>
            <person name="Nielsen X.C."/>
        </authorList>
    </citation>
    <scope>NUCLEOTIDE SEQUENCE [LARGE SCALE GENOMIC DNA]</scope>
    <source>
        <strain evidence="2 3">RH_9883_08</strain>
    </source>
</reference>
<comment type="caution">
    <text evidence="2">The sequence shown here is derived from an EMBL/GenBank/DDBJ whole genome shotgun (WGS) entry which is preliminary data.</text>
</comment>
<dbReference type="RefSeq" id="WP_084973096.1">
    <property type="nucleotide sequence ID" value="NZ_NCUX01000026.1"/>
</dbReference>
<protein>
    <recommendedName>
        <fullName evidence="4">Lipoprotein</fullName>
    </recommendedName>
</protein>
<evidence type="ECO:0000313" key="2">
    <source>
        <dbReference type="EMBL" id="ORO80217.1"/>
    </source>
</evidence>
<sequence>MRKLFICALLFILTGCSSTNVRNEVNQSSTINNNDRQLTLVEPSKNEGYTEELINHVKQVIDKHPSMGEDDKVSMNYADATYTLEGKEYAVFLFSNRSLQTVDRSISFDLSWSYDGQVVFEKQKVLYNHNNRGDLETDQVAIMMLEITSEQKDIIDKMNDPKKMELEISNLSVE</sequence>
<accession>A0A1X1J495</accession>
<gene>
    <name evidence="2" type="ORF">B7708_01020</name>
</gene>
<proteinExistence type="predicted"/>
<dbReference type="PROSITE" id="PS51257">
    <property type="entry name" value="PROKAR_LIPOPROTEIN"/>
    <property type="match status" value="1"/>
</dbReference>
<evidence type="ECO:0000256" key="1">
    <source>
        <dbReference type="SAM" id="SignalP"/>
    </source>
</evidence>
<keyword evidence="1" id="KW-0732">Signal</keyword>
<dbReference type="Proteomes" id="UP000193780">
    <property type="component" value="Unassembled WGS sequence"/>
</dbReference>
<organism evidence="2 3">
    <name type="scientific">Streptococcus oralis subsp. dentisani</name>
    <dbReference type="NCBI Taxonomy" id="1458253"/>
    <lineage>
        <taxon>Bacteria</taxon>
        <taxon>Bacillati</taxon>
        <taxon>Bacillota</taxon>
        <taxon>Bacilli</taxon>
        <taxon>Lactobacillales</taxon>
        <taxon>Streptococcaceae</taxon>
        <taxon>Streptococcus</taxon>
    </lineage>
</organism>
<name>A0A1X1J495_STROR</name>
<evidence type="ECO:0008006" key="4">
    <source>
        <dbReference type="Google" id="ProtNLM"/>
    </source>
</evidence>
<dbReference type="EMBL" id="NCUX01000026">
    <property type="protein sequence ID" value="ORO80217.1"/>
    <property type="molecule type" value="Genomic_DNA"/>
</dbReference>
<feature type="signal peptide" evidence="1">
    <location>
        <begin position="1"/>
        <end position="23"/>
    </location>
</feature>
<dbReference type="AlphaFoldDB" id="A0A1X1J495"/>